<protein>
    <submittedName>
        <fullName evidence="6">Cyclopropane-fatty-acyl-phospholipid synthase</fullName>
        <ecNumber evidence="6">2.1.1.79</ecNumber>
    </submittedName>
</protein>
<dbReference type="GO" id="GO:0032259">
    <property type="term" value="P:methylation"/>
    <property type="evidence" value="ECO:0007669"/>
    <property type="project" value="UniProtKB-KW"/>
</dbReference>
<evidence type="ECO:0000256" key="2">
    <source>
        <dbReference type="ARBA" id="ARBA00022603"/>
    </source>
</evidence>
<keyword evidence="7" id="KW-1185">Reference proteome</keyword>
<evidence type="ECO:0000313" key="7">
    <source>
        <dbReference type="Proteomes" id="UP000704762"/>
    </source>
</evidence>
<sequence length="427" mass="47078">MSGHAADRVVAMLEAVAGAPSPVQVRAWDGSQAGPRSAPLLIMNNRRAIRRLVRRPGELGIARAFVAGDLDLGGDLVETLTRLAEAGRRIGRRPQLTVGRRWTLLRQALLLGALGPMPPVPAEEVVLSGRKHSPARDRAAISHHYDVGNEFYRLLLGPTLVYSCAYWRRPDDPGYGLDDAQRDKLDLVCRKLGLRPGMRLLDVGGGWGSLALHAARTYDARVVMITLSGAQVETARRRVAEAGLQGRVEVRLQDWRDVDEAPFDAIASVGMAEHVGQEVFADYAAQLYRQLRPGGRLLNHQIARGPGPTPTERTFIDAYVFPDGDLLPLATVVDALERAGFEVRDVQGLREHYTRTLRSWVGNLEAGWDDCVRLTSIGRARVWHLYLALSVLGFESGLLRIHQTLAVRPYDDGRSGIDPVRENWLSG</sequence>
<proteinExistence type="inferred from homology"/>
<comment type="caution">
    <text evidence="6">The sequence shown here is derived from an EMBL/GenBank/DDBJ whole genome shotgun (WGS) entry which is preliminary data.</text>
</comment>
<keyword evidence="3 6" id="KW-0808">Transferase</keyword>
<dbReference type="InterPro" id="IPR050723">
    <property type="entry name" value="CFA/CMAS"/>
</dbReference>
<keyword evidence="2 6" id="KW-0489">Methyltransferase</keyword>
<accession>A0ABS2RK90</accession>
<reference evidence="6 7" key="1">
    <citation type="submission" date="2021-01" db="EMBL/GenBank/DDBJ databases">
        <title>Sequencing the genomes of 1000 actinobacteria strains.</title>
        <authorList>
            <person name="Klenk H.-P."/>
        </authorList>
    </citation>
    <scope>NUCLEOTIDE SEQUENCE [LARGE SCALE GENOMIC DNA]</scope>
    <source>
        <strain evidence="6 7">DSM 18662</strain>
    </source>
</reference>
<dbReference type="PANTHER" id="PTHR43667:SF1">
    <property type="entry name" value="CYCLOPROPANE-FATTY-ACYL-PHOSPHOLIPID SYNTHASE"/>
    <property type="match status" value="1"/>
</dbReference>
<keyword evidence="4" id="KW-0949">S-adenosyl-L-methionine</keyword>
<dbReference type="EMBL" id="JAFBCF010000001">
    <property type="protein sequence ID" value="MBM7799419.1"/>
    <property type="molecule type" value="Genomic_DNA"/>
</dbReference>
<dbReference type="EC" id="2.1.1.79" evidence="6"/>
<evidence type="ECO:0000313" key="6">
    <source>
        <dbReference type="EMBL" id="MBM7799419.1"/>
    </source>
</evidence>
<evidence type="ECO:0000256" key="1">
    <source>
        <dbReference type="ARBA" id="ARBA00010815"/>
    </source>
</evidence>
<dbReference type="InterPro" id="IPR029063">
    <property type="entry name" value="SAM-dependent_MTases_sf"/>
</dbReference>
<dbReference type="GO" id="GO:0008825">
    <property type="term" value="F:cyclopropane-fatty-acyl-phospholipid synthase activity"/>
    <property type="evidence" value="ECO:0007669"/>
    <property type="project" value="UniProtKB-EC"/>
</dbReference>
<dbReference type="InterPro" id="IPR003333">
    <property type="entry name" value="CMAS"/>
</dbReference>
<organism evidence="6 7">
    <name type="scientific">Microlunatus panaciterrae</name>
    <dbReference type="NCBI Taxonomy" id="400768"/>
    <lineage>
        <taxon>Bacteria</taxon>
        <taxon>Bacillati</taxon>
        <taxon>Actinomycetota</taxon>
        <taxon>Actinomycetes</taxon>
        <taxon>Propionibacteriales</taxon>
        <taxon>Propionibacteriaceae</taxon>
        <taxon>Microlunatus</taxon>
    </lineage>
</organism>
<dbReference type="Gene3D" id="3.40.50.150">
    <property type="entry name" value="Vaccinia Virus protein VP39"/>
    <property type="match status" value="1"/>
</dbReference>
<dbReference type="CDD" id="cd02440">
    <property type="entry name" value="AdoMet_MTases"/>
    <property type="match status" value="1"/>
</dbReference>
<dbReference type="RefSeq" id="WP_204918168.1">
    <property type="nucleotide sequence ID" value="NZ_BAAAQP010000003.1"/>
</dbReference>
<dbReference type="SUPFAM" id="SSF53335">
    <property type="entry name" value="S-adenosyl-L-methionine-dependent methyltransferases"/>
    <property type="match status" value="1"/>
</dbReference>
<comment type="similarity">
    <text evidence="1">Belongs to the CFA/CMAS family.</text>
</comment>
<dbReference type="PANTHER" id="PTHR43667">
    <property type="entry name" value="CYCLOPROPANE-FATTY-ACYL-PHOSPHOLIPID SYNTHASE"/>
    <property type="match status" value="1"/>
</dbReference>
<keyword evidence="5" id="KW-0443">Lipid metabolism</keyword>
<dbReference type="Proteomes" id="UP000704762">
    <property type="component" value="Unassembled WGS sequence"/>
</dbReference>
<name>A0ABS2RK90_9ACTN</name>
<dbReference type="Pfam" id="PF02353">
    <property type="entry name" value="CMAS"/>
    <property type="match status" value="1"/>
</dbReference>
<evidence type="ECO:0000256" key="5">
    <source>
        <dbReference type="ARBA" id="ARBA00023098"/>
    </source>
</evidence>
<evidence type="ECO:0000256" key="3">
    <source>
        <dbReference type="ARBA" id="ARBA00022679"/>
    </source>
</evidence>
<gene>
    <name evidence="6" type="ORF">JOE57_002340</name>
</gene>
<evidence type="ECO:0000256" key="4">
    <source>
        <dbReference type="ARBA" id="ARBA00022691"/>
    </source>
</evidence>
<dbReference type="PIRSF" id="PIRSF003085">
    <property type="entry name" value="CMAS"/>
    <property type="match status" value="1"/>
</dbReference>